<dbReference type="Proteomes" id="UP000423257">
    <property type="component" value="Unassembled WGS sequence"/>
</dbReference>
<dbReference type="AlphaFoldDB" id="A0A6H9RN50"/>
<gene>
    <name evidence="2" type="ORF">F7R03_32295</name>
</gene>
<name>A0A6H9RN50_9PSED</name>
<dbReference type="EMBL" id="VZPQ01000797">
    <property type="protein sequence ID" value="KAB0532638.1"/>
    <property type="molecule type" value="Genomic_DNA"/>
</dbReference>
<organism evidence="2 3">
    <name type="scientific">Pseudomonas palleroniana</name>
    <dbReference type="NCBI Taxonomy" id="191390"/>
    <lineage>
        <taxon>Bacteria</taxon>
        <taxon>Pseudomonadati</taxon>
        <taxon>Pseudomonadota</taxon>
        <taxon>Gammaproteobacteria</taxon>
        <taxon>Pseudomonadales</taxon>
        <taxon>Pseudomonadaceae</taxon>
        <taxon>Pseudomonas</taxon>
    </lineage>
</organism>
<proteinExistence type="predicted"/>
<dbReference type="InterPro" id="IPR023614">
    <property type="entry name" value="Porin_dom_sf"/>
</dbReference>
<keyword evidence="1" id="KW-0732">Signal</keyword>
<feature type="non-terminal residue" evidence="2">
    <location>
        <position position="52"/>
    </location>
</feature>
<dbReference type="Gene3D" id="2.40.160.10">
    <property type="entry name" value="Porin"/>
    <property type="match status" value="1"/>
</dbReference>
<accession>A0A6H9RN50</accession>
<evidence type="ECO:0000313" key="3">
    <source>
        <dbReference type="Proteomes" id="UP000423257"/>
    </source>
</evidence>
<feature type="chain" id="PRO_5026105633" evidence="1">
    <location>
        <begin position="22"/>
        <end position="52"/>
    </location>
</feature>
<feature type="signal peptide" evidence="1">
    <location>
        <begin position="1"/>
        <end position="21"/>
    </location>
</feature>
<comment type="caution">
    <text evidence="2">The sequence shown here is derived from an EMBL/GenBank/DDBJ whole genome shotgun (WGS) entry which is preliminary data.</text>
</comment>
<sequence>MNKSTLALAVAVGVLAQQAGAAGFIEDSKASVSSRTLYFNNDNRETGKEDLR</sequence>
<reference evidence="2 3" key="1">
    <citation type="submission" date="2019-09" db="EMBL/GenBank/DDBJ databases">
        <title>Draft genome sequences of 48 bacterial type strains from the CCUG.</title>
        <authorList>
            <person name="Tunovic T."/>
            <person name="Pineiro-Iglesias B."/>
            <person name="Unosson C."/>
            <person name="Inganas E."/>
            <person name="Ohlen M."/>
            <person name="Cardew S."/>
            <person name="Jensie-Markopoulos S."/>
            <person name="Salva-Serra F."/>
            <person name="Jaen-Luchoro D."/>
            <person name="Karlsson R."/>
            <person name="Svensson-Stadler L."/>
            <person name="Chun J."/>
            <person name="Moore E."/>
        </authorList>
    </citation>
    <scope>NUCLEOTIDE SEQUENCE [LARGE SCALE GENOMIC DNA]</scope>
    <source>
        <strain evidence="2 3">CCUG 51524</strain>
    </source>
</reference>
<protein>
    <submittedName>
        <fullName evidence="2">Outer membrane porin, OprD family</fullName>
    </submittedName>
</protein>
<evidence type="ECO:0000313" key="2">
    <source>
        <dbReference type="EMBL" id="KAB0532638.1"/>
    </source>
</evidence>
<evidence type="ECO:0000256" key="1">
    <source>
        <dbReference type="SAM" id="SignalP"/>
    </source>
</evidence>